<reference evidence="1 2" key="1">
    <citation type="submission" date="2019-03" db="EMBL/GenBank/DDBJ databases">
        <title>Single cell metagenomics reveals metabolic interactions within the superorganism composed of flagellate Streblomastix strix and complex community of Bacteroidetes bacteria on its surface.</title>
        <authorList>
            <person name="Treitli S.C."/>
            <person name="Kolisko M."/>
            <person name="Husnik F."/>
            <person name="Keeling P."/>
            <person name="Hampl V."/>
        </authorList>
    </citation>
    <scope>NUCLEOTIDE SEQUENCE [LARGE SCALE GENOMIC DNA]</scope>
    <source>
        <strain evidence="1">ST1C</strain>
    </source>
</reference>
<evidence type="ECO:0000313" key="1">
    <source>
        <dbReference type="EMBL" id="KAA6384572.1"/>
    </source>
</evidence>
<comment type="caution">
    <text evidence="1">The sequence shown here is derived from an EMBL/GenBank/DDBJ whole genome shotgun (WGS) entry which is preliminary data.</text>
</comment>
<proteinExistence type="predicted"/>
<name>A0A5J4VPP8_9EUKA</name>
<dbReference type="Proteomes" id="UP000324800">
    <property type="component" value="Unassembled WGS sequence"/>
</dbReference>
<dbReference type="AlphaFoldDB" id="A0A5J4VPP8"/>
<accession>A0A5J4VPP8</accession>
<protein>
    <submittedName>
        <fullName evidence="1">Uncharacterized protein</fullName>
    </submittedName>
</protein>
<gene>
    <name evidence="1" type="ORF">EZS28_019899</name>
</gene>
<dbReference type="EMBL" id="SNRW01005692">
    <property type="protein sequence ID" value="KAA6384572.1"/>
    <property type="molecule type" value="Genomic_DNA"/>
</dbReference>
<evidence type="ECO:0000313" key="2">
    <source>
        <dbReference type="Proteomes" id="UP000324800"/>
    </source>
</evidence>
<organism evidence="1 2">
    <name type="scientific">Streblomastix strix</name>
    <dbReference type="NCBI Taxonomy" id="222440"/>
    <lineage>
        <taxon>Eukaryota</taxon>
        <taxon>Metamonada</taxon>
        <taxon>Preaxostyla</taxon>
        <taxon>Oxymonadida</taxon>
        <taxon>Streblomastigidae</taxon>
        <taxon>Streblomastix</taxon>
    </lineage>
</organism>
<sequence>MIRCLYRHIGLNDMKAAALKPEYFGEIQYSKYKRCAYLINENINQKKAKDADNKPITHNIVNLTEVDEEEA</sequence>